<name>A0ABX2E9N9_9BURK</name>
<reference evidence="3 4" key="1">
    <citation type="submission" date="2020-05" db="EMBL/GenBank/DDBJ databases">
        <title>Aquincola sp. isolate from soil.</title>
        <authorList>
            <person name="Han J."/>
            <person name="Kim D.-U."/>
        </authorList>
    </citation>
    <scope>NUCLEOTIDE SEQUENCE [LARGE SCALE GENOMIC DNA]</scope>
    <source>
        <strain evidence="3 4">S2</strain>
    </source>
</reference>
<sequence>MRRRTLLLGALTAPPATHALPPGSAPALPAGSVPPALPPGAECIAPAKPGGGFDLSCRLAQAALQQADAARPLLPIRYLPGGIGALAYRTALTQRAADAAALVAFSSGTLLNLVQGRFGPTPPREVRWLAAPGFDHGVIAVNRAAPWPTLGALVEALRAQPNAIVFGAGGTIGSQDWMKAALLARSAGVGHRTMRFVAFEGGGEAVGALAGRHVQVLAGDAAELAHQQDAGAPVRVLAVLADRRLPGRWAAVPTAREQGFDIRWPILRGFYLGPAVDDAAYHTWSAAFEAAFAAPGFAALRQRAGLEAPSLIGTPLQDFVQRQLADYRALTDSFGLPRRAA</sequence>
<evidence type="ECO:0000256" key="2">
    <source>
        <dbReference type="SAM" id="SignalP"/>
    </source>
</evidence>
<feature type="chain" id="PRO_5047151082" evidence="2">
    <location>
        <begin position="20"/>
        <end position="341"/>
    </location>
</feature>
<keyword evidence="4" id="KW-1185">Reference proteome</keyword>
<accession>A0ABX2E9N9</accession>
<keyword evidence="2" id="KW-0732">Signal</keyword>
<evidence type="ECO:0000313" key="3">
    <source>
        <dbReference type="EMBL" id="NRF65362.1"/>
    </source>
</evidence>
<evidence type="ECO:0000313" key="4">
    <source>
        <dbReference type="Proteomes" id="UP000737171"/>
    </source>
</evidence>
<dbReference type="PANTHER" id="PTHR42928">
    <property type="entry name" value="TRICARBOXYLATE-BINDING PROTEIN"/>
    <property type="match status" value="1"/>
</dbReference>
<organism evidence="3 4">
    <name type="scientific">Pseudaquabacterium terrae</name>
    <dbReference type="NCBI Taxonomy" id="2732868"/>
    <lineage>
        <taxon>Bacteria</taxon>
        <taxon>Pseudomonadati</taxon>
        <taxon>Pseudomonadota</taxon>
        <taxon>Betaproteobacteria</taxon>
        <taxon>Burkholderiales</taxon>
        <taxon>Sphaerotilaceae</taxon>
        <taxon>Pseudaquabacterium</taxon>
    </lineage>
</organism>
<proteinExistence type="inferred from homology"/>
<dbReference type="Gene3D" id="3.40.190.10">
    <property type="entry name" value="Periplasmic binding protein-like II"/>
    <property type="match status" value="1"/>
</dbReference>
<comment type="similarity">
    <text evidence="1">Belongs to the UPF0065 (bug) family.</text>
</comment>
<dbReference type="Proteomes" id="UP000737171">
    <property type="component" value="Unassembled WGS sequence"/>
</dbReference>
<dbReference type="Pfam" id="PF03401">
    <property type="entry name" value="TctC"/>
    <property type="match status" value="1"/>
</dbReference>
<dbReference type="PANTHER" id="PTHR42928:SF3">
    <property type="entry name" value="UPF0065 PROTEIN YFLP"/>
    <property type="match status" value="1"/>
</dbReference>
<feature type="signal peptide" evidence="2">
    <location>
        <begin position="1"/>
        <end position="19"/>
    </location>
</feature>
<gene>
    <name evidence="3" type="ORF">HLB44_00035</name>
</gene>
<dbReference type="Gene3D" id="3.40.190.150">
    <property type="entry name" value="Bordetella uptake gene, domain 1"/>
    <property type="match status" value="1"/>
</dbReference>
<protein>
    <submittedName>
        <fullName evidence="3">Tripartite tricarboxylate transporter substrate binding protein</fullName>
    </submittedName>
</protein>
<dbReference type="InterPro" id="IPR005064">
    <property type="entry name" value="BUG"/>
</dbReference>
<dbReference type="PIRSF" id="PIRSF017082">
    <property type="entry name" value="YflP"/>
    <property type="match status" value="1"/>
</dbReference>
<dbReference type="InterPro" id="IPR042100">
    <property type="entry name" value="Bug_dom1"/>
</dbReference>
<dbReference type="EMBL" id="JABRWJ010000001">
    <property type="protein sequence ID" value="NRF65362.1"/>
    <property type="molecule type" value="Genomic_DNA"/>
</dbReference>
<comment type="caution">
    <text evidence="3">The sequence shown here is derived from an EMBL/GenBank/DDBJ whole genome shotgun (WGS) entry which is preliminary data.</text>
</comment>
<evidence type="ECO:0000256" key="1">
    <source>
        <dbReference type="ARBA" id="ARBA00006987"/>
    </source>
</evidence>